<dbReference type="InterPro" id="IPR036188">
    <property type="entry name" value="FAD/NAD-bd_sf"/>
</dbReference>
<evidence type="ECO:0000256" key="6">
    <source>
        <dbReference type="ARBA" id="ARBA00023284"/>
    </source>
</evidence>
<evidence type="ECO:0000256" key="3">
    <source>
        <dbReference type="ARBA" id="ARBA00022630"/>
    </source>
</evidence>
<dbReference type="Gene3D" id="3.50.50.60">
    <property type="entry name" value="FAD/NAD(P)-binding domain"/>
    <property type="match status" value="2"/>
</dbReference>
<sequence>MKIIVIGCTHAGTTAVRNLARLYPQATITVYERNNNVSFLSCGIALHIGGIVKEADDLFYSSPEELESLGANMNLEHDVLKVDPDKKTILVKNLHTGETFNDSYDKLVFTTGSSPIIPPITGVGLKNIQLCKNYEQAEQIIAKASEAKKIAVIGAGYIGVELVEAFESYGKEVTFIEGADRVLNKYLDREFTNDVERALIDHNIKLALEEKVESFSGDDTGAVKTVHTNRQTHDVDLVLLCVGFRPQTDLIRDKVETLENGAIIVNQYMQSSNPDIFSAGDSCAVFHNSSQHNAYIPLATNATKMGTLVAYNINGPKIAYKGTQGTSALKLYDLNLASTGLTEESAAAYGLDVRSHLLVDHERPTFMPTAEEVKLKLVYDNDSMRILGAQVLSKADQTQLMNTVSVCIQQQMTVSDLAFTDFFFQPHYNKPINLLNTLALKILAQEPISTDNSTELV</sequence>
<evidence type="ECO:0000256" key="5">
    <source>
        <dbReference type="ARBA" id="ARBA00023002"/>
    </source>
</evidence>
<dbReference type="PRINTS" id="PR00411">
    <property type="entry name" value="PNDRDTASEI"/>
</dbReference>
<evidence type="ECO:0000256" key="4">
    <source>
        <dbReference type="ARBA" id="ARBA00022827"/>
    </source>
</evidence>
<keyword evidence="4" id="KW-0274">FAD</keyword>
<dbReference type="PRINTS" id="PR00368">
    <property type="entry name" value="FADPNR"/>
</dbReference>
<evidence type="ECO:0000256" key="1">
    <source>
        <dbReference type="ARBA" id="ARBA00001974"/>
    </source>
</evidence>
<feature type="domain" description="Pyridine nucleotide-disulphide oxidoreductase dimerisation" evidence="7">
    <location>
        <begin position="330"/>
        <end position="429"/>
    </location>
</feature>
<gene>
    <name evidence="9" type="ORF">JOC54_000580</name>
</gene>
<dbReference type="SUPFAM" id="SSF55424">
    <property type="entry name" value="FAD/NAD-linked reductases, dimerisation (C-terminal) domain"/>
    <property type="match status" value="1"/>
</dbReference>
<dbReference type="InterPro" id="IPR016156">
    <property type="entry name" value="FAD/NAD-linked_Rdtase_dimer_sf"/>
</dbReference>
<dbReference type="EMBL" id="JAFBCV010000001">
    <property type="protein sequence ID" value="MBM7837349.1"/>
    <property type="molecule type" value="Genomic_DNA"/>
</dbReference>
<evidence type="ECO:0000313" key="10">
    <source>
        <dbReference type="Proteomes" id="UP001179280"/>
    </source>
</evidence>
<accession>A0ABS2SPA1</accession>
<dbReference type="Proteomes" id="UP001179280">
    <property type="component" value="Unassembled WGS sequence"/>
</dbReference>
<evidence type="ECO:0000259" key="8">
    <source>
        <dbReference type="Pfam" id="PF07992"/>
    </source>
</evidence>
<evidence type="ECO:0000256" key="2">
    <source>
        <dbReference type="ARBA" id="ARBA00009130"/>
    </source>
</evidence>
<dbReference type="PANTHER" id="PTHR43429">
    <property type="entry name" value="PYRIDINE NUCLEOTIDE-DISULFIDE OXIDOREDUCTASE DOMAIN-CONTAINING"/>
    <property type="match status" value="1"/>
</dbReference>
<comment type="cofactor">
    <cofactor evidence="1">
        <name>FAD</name>
        <dbReference type="ChEBI" id="CHEBI:57692"/>
    </cofactor>
</comment>
<dbReference type="Pfam" id="PF02852">
    <property type="entry name" value="Pyr_redox_dim"/>
    <property type="match status" value="1"/>
</dbReference>
<evidence type="ECO:0000313" key="9">
    <source>
        <dbReference type="EMBL" id="MBM7837349.1"/>
    </source>
</evidence>
<organism evidence="9 10">
    <name type="scientific">Shouchella xiaoxiensis</name>
    <dbReference type="NCBI Taxonomy" id="766895"/>
    <lineage>
        <taxon>Bacteria</taxon>
        <taxon>Bacillati</taxon>
        <taxon>Bacillota</taxon>
        <taxon>Bacilli</taxon>
        <taxon>Bacillales</taxon>
        <taxon>Bacillaceae</taxon>
        <taxon>Shouchella</taxon>
    </lineage>
</organism>
<dbReference type="InterPro" id="IPR004099">
    <property type="entry name" value="Pyr_nucl-diS_OxRdtase_dimer"/>
</dbReference>
<name>A0ABS2SPA1_9BACI</name>
<protein>
    <submittedName>
        <fullName evidence="9">NADPH-dependent 2,4-dienoyl-CoA reductase/sulfur reductase-like enzyme</fullName>
    </submittedName>
</protein>
<keyword evidence="10" id="KW-1185">Reference proteome</keyword>
<dbReference type="Gene3D" id="3.30.390.30">
    <property type="match status" value="1"/>
</dbReference>
<reference evidence="9" key="1">
    <citation type="submission" date="2021-01" db="EMBL/GenBank/DDBJ databases">
        <title>Genomic Encyclopedia of Type Strains, Phase IV (KMG-IV): sequencing the most valuable type-strain genomes for metagenomic binning, comparative biology and taxonomic classification.</title>
        <authorList>
            <person name="Goeker M."/>
        </authorList>
    </citation>
    <scope>NUCLEOTIDE SEQUENCE</scope>
    <source>
        <strain evidence="9">DSM 21943</strain>
    </source>
</reference>
<feature type="domain" description="FAD/NAD(P)-binding" evidence="8">
    <location>
        <begin position="1"/>
        <end position="306"/>
    </location>
</feature>
<dbReference type="InterPro" id="IPR050260">
    <property type="entry name" value="FAD-bd_OxRdtase"/>
</dbReference>
<dbReference type="InterPro" id="IPR023753">
    <property type="entry name" value="FAD/NAD-binding_dom"/>
</dbReference>
<keyword evidence="6" id="KW-0676">Redox-active center</keyword>
<keyword evidence="3" id="KW-0285">Flavoprotein</keyword>
<dbReference type="Pfam" id="PF07992">
    <property type="entry name" value="Pyr_redox_2"/>
    <property type="match status" value="1"/>
</dbReference>
<dbReference type="RefSeq" id="WP_204464272.1">
    <property type="nucleotide sequence ID" value="NZ_JAFBCV010000001.1"/>
</dbReference>
<evidence type="ECO:0000259" key="7">
    <source>
        <dbReference type="Pfam" id="PF02852"/>
    </source>
</evidence>
<keyword evidence="5" id="KW-0560">Oxidoreductase</keyword>
<comment type="similarity">
    <text evidence="2">Belongs to the class-III pyridine nucleotide-disulfide oxidoreductase family.</text>
</comment>
<dbReference type="PANTHER" id="PTHR43429:SF1">
    <property type="entry name" value="NAD(P)H SULFUR OXIDOREDUCTASE (COA-DEPENDENT)"/>
    <property type="match status" value="1"/>
</dbReference>
<dbReference type="SUPFAM" id="SSF51905">
    <property type="entry name" value="FAD/NAD(P)-binding domain"/>
    <property type="match status" value="1"/>
</dbReference>
<proteinExistence type="inferred from homology"/>
<comment type="caution">
    <text evidence="9">The sequence shown here is derived from an EMBL/GenBank/DDBJ whole genome shotgun (WGS) entry which is preliminary data.</text>
</comment>